<gene>
    <name evidence="1" type="ORF">Sya03_14550</name>
</gene>
<protein>
    <recommendedName>
        <fullName evidence="3">DUF2993 domain-containing protein</fullName>
    </recommendedName>
</protein>
<name>A0A8J3Y5F3_9ACTN</name>
<reference evidence="1" key="1">
    <citation type="submission" date="2021-01" db="EMBL/GenBank/DDBJ databases">
        <title>Whole genome shotgun sequence of Spirilliplanes yamanashiensis NBRC 15828.</title>
        <authorList>
            <person name="Komaki H."/>
            <person name="Tamura T."/>
        </authorList>
    </citation>
    <scope>NUCLEOTIDE SEQUENCE</scope>
    <source>
        <strain evidence="1">NBRC 15828</strain>
    </source>
</reference>
<evidence type="ECO:0000313" key="1">
    <source>
        <dbReference type="EMBL" id="GIJ02103.1"/>
    </source>
</evidence>
<proteinExistence type="predicted"/>
<dbReference type="RefSeq" id="WP_239107184.1">
    <property type="nucleotide sequence ID" value="NZ_BAAAGJ010000019.1"/>
</dbReference>
<evidence type="ECO:0008006" key="3">
    <source>
        <dbReference type="Google" id="ProtNLM"/>
    </source>
</evidence>
<dbReference type="Pfam" id="PF11209">
    <property type="entry name" value="LmeA"/>
    <property type="match status" value="1"/>
</dbReference>
<evidence type="ECO:0000313" key="2">
    <source>
        <dbReference type="Proteomes" id="UP000652013"/>
    </source>
</evidence>
<dbReference type="AlphaFoldDB" id="A0A8J3Y5F3"/>
<dbReference type="Proteomes" id="UP000652013">
    <property type="component" value="Unassembled WGS sequence"/>
</dbReference>
<sequence length="261" mass="27554">MTYDSTVDSRPRRRTGRKLLTGLLVLVVLLLIVAVVADRVGANYAEREIANRVAAQIENQGATASRPEVDVAGVPFLTQVAAGNYEDIGIVVRDLSGQQDGKAVRMPLVDITARDVRAPLSTLMNGQGDIVAGSVAGEATLEYASVAALIGRDGVVLAEKDGKLAVRAPLSAAGQTLNVTGTADVTIEGELVRIRFQELTAEGLESVPFAQNLVNAYARQISIDLQLPPLPLDLKLQKVTPRPEGLVVTAQASEVPLNTTA</sequence>
<comment type="caution">
    <text evidence="1">The sequence shown here is derived from an EMBL/GenBank/DDBJ whole genome shotgun (WGS) entry which is preliminary data.</text>
</comment>
<dbReference type="EMBL" id="BOOY01000008">
    <property type="protein sequence ID" value="GIJ02103.1"/>
    <property type="molecule type" value="Genomic_DNA"/>
</dbReference>
<keyword evidence="2" id="KW-1185">Reference proteome</keyword>
<organism evidence="1 2">
    <name type="scientific">Spirilliplanes yamanashiensis</name>
    <dbReference type="NCBI Taxonomy" id="42233"/>
    <lineage>
        <taxon>Bacteria</taxon>
        <taxon>Bacillati</taxon>
        <taxon>Actinomycetota</taxon>
        <taxon>Actinomycetes</taxon>
        <taxon>Micromonosporales</taxon>
        <taxon>Micromonosporaceae</taxon>
        <taxon>Spirilliplanes</taxon>
    </lineage>
</organism>
<dbReference type="InterPro" id="IPR021373">
    <property type="entry name" value="DUF2993"/>
</dbReference>
<accession>A0A8J3Y5F3</accession>